<dbReference type="AlphaFoldDB" id="A0A9X9Q9W8"/>
<gene>
    <name evidence="2" type="ORF">BN2614_LOCUS1</name>
</gene>
<feature type="transmembrane region" description="Helical" evidence="1">
    <location>
        <begin position="6"/>
        <end position="23"/>
    </location>
</feature>
<evidence type="ECO:0000313" key="3">
    <source>
        <dbReference type="Proteomes" id="UP000269945"/>
    </source>
</evidence>
<evidence type="ECO:0000256" key="1">
    <source>
        <dbReference type="SAM" id="Phobius"/>
    </source>
</evidence>
<dbReference type="EMBL" id="CYRY02045708">
    <property type="protein sequence ID" value="VCX41236.1"/>
    <property type="molecule type" value="Genomic_DNA"/>
</dbReference>
<keyword evidence="1" id="KW-0812">Transmembrane</keyword>
<dbReference type="Proteomes" id="UP000269945">
    <property type="component" value="Unassembled WGS sequence"/>
</dbReference>
<accession>A0A9X9Q9W8</accession>
<organism evidence="2 3">
    <name type="scientific">Gulo gulo</name>
    <name type="common">Wolverine</name>
    <name type="synonym">Gluton</name>
    <dbReference type="NCBI Taxonomy" id="48420"/>
    <lineage>
        <taxon>Eukaryota</taxon>
        <taxon>Metazoa</taxon>
        <taxon>Chordata</taxon>
        <taxon>Craniata</taxon>
        <taxon>Vertebrata</taxon>
        <taxon>Euteleostomi</taxon>
        <taxon>Mammalia</taxon>
        <taxon>Eutheria</taxon>
        <taxon>Laurasiatheria</taxon>
        <taxon>Carnivora</taxon>
        <taxon>Caniformia</taxon>
        <taxon>Musteloidea</taxon>
        <taxon>Mustelidae</taxon>
        <taxon>Guloninae</taxon>
        <taxon>Gulo</taxon>
    </lineage>
</organism>
<keyword evidence="1" id="KW-1133">Transmembrane helix</keyword>
<keyword evidence="1" id="KW-0472">Membrane</keyword>
<evidence type="ECO:0000313" key="2">
    <source>
        <dbReference type="EMBL" id="VCX41236.1"/>
    </source>
</evidence>
<keyword evidence="3" id="KW-1185">Reference proteome</keyword>
<comment type="caution">
    <text evidence="2">The sequence shown here is derived from an EMBL/GenBank/DDBJ whole genome shotgun (WGS) entry which is preliminary data.</text>
</comment>
<proteinExistence type="predicted"/>
<name>A0A9X9Q9W8_GULGU</name>
<reference evidence="2 3" key="1">
    <citation type="submission" date="2018-10" db="EMBL/GenBank/DDBJ databases">
        <authorList>
            <person name="Ekblom R."/>
            <person name="Jareborg N."/>
        </authorList>
    </citation>
    <scope>NUCLEOTIDE SEQUENCE [LARGE SCALE GENOMIC DNA]</scope>
    <source>
        <tissue evidence="2">Muscle</tissue>
    </source>
</reference>
<sequence length="61" mass="7062">MLDYVIAWLSLCKTVFLCLLKKIKQYKIKHHTHLCFTPITVGDTHIVKCSGRLQNWKVCSG</sequence>
<protein>
    <submittedName>
        <fullName evidence="2">Uncharacterized protein</fullName>
    </submittedName>
</protein>